<sequence length="305" mass="34154">MNTMNTIRSFLYGMCGAVTTAARPDEYLEVDQSTGRIKVEGIPEGFCLVIGKPKGSQIVITVKNTGEEIGGYNPANVTRLGGHDGADFSVIMKIAVKKVYDRNKVLQFVHTEWHKERPNCASVYVFESVAGKLTGKFANYQIGVITPDNGHTWLLCGEHRYKGQIFSQNGSFVVKPLSPKYGPFVTWMPIFKHPEVRRLLRDANIQEWAGKPTDLDPPLPKAATDNEAVVQWSSMFAGTGRRFGYAWLAGQREAVVVLGQFQKDSSYTPQRGDVVRFDKKEVFGTKGEDGPRAITNFRLERRTWE</sequence>
<dbReference type="EMBL" id="MHPP01000006">
    <property type="protein sequence ID" value="OGZ85057.1"/>
    <property type="molecule type" value="Genomic_DNA"/>
</dbReference>
<protein>
    <submittedName>
        <fullName evidence="1">Uncharacterized protein</fullName>
    </submittedName>
</protein>
<organism evidence="1 2">
    <name type="scientific">Candidatus Staskawiczbacteria bacterium RIFOXYC1_FULL_38_18</name>
    <dbReference type="NCBI Taxonomy" id="1802229"/>
    <lineage>
        <taxon>Bacteria</taxon>
        <taxon>Candidatus Staskawicziibacteriota</taxon>
    </lineage>
</organism>
<dbReference type="AlphaFoldDB" id="A0A1G2JDF5"/>
<name>A0A1G2JDF5_9BACT</name>
<proteinExistence type="predicted"/>
<comment type="caution">
    <text evidence="1">The sequence shown here is derived from an EMBL/GenBank/DDBJ whole genome shotgun (WGS) entry which is preliminary data.</text>
</comment>
<evidence type="ECO:0000313" key="1">
    <source>
        <dbReference type="EMBL" id="OGZ85057.1"/>
    </source>
</evidence>
<reference evidence="1 2" key="1">
    <citation type="journal article" date="2016" name="Nat. Commun.">
        <title>Thousands of microbial genomes shed light on interconnected biogeochemical processes in an aquifer system.</title>
        <authorList>
            <person name="Anantharaman K."/>
            <person name="Brown C.T."/>
            <person name="Hug L.A."/>
            <person name="Sharon I."/>
            <person name="Castelle C.J."/>
            <person name="Probst A.J."/>
            <person name="Thomas B.C."/>
            <person name="Singh A."/>
            <person name="Wilkins M.J."/>
            <person name="Karaoz U."/>
            <person name="Brodie E.L."/>
            <person name="Williams K.H."/>
            <person name="Hubbard S.S."/>
            <person name="Banfield J.F."/>
        </authorList>
    </citation>
    <scope>NUCLEOTIDE SEQUENCE [LARGE SCALE GENOMIC DNA]</scope>
</reference>
<dbReference type="Proteomes" id="UP000177751">
    <property type="component" value="Unassembled WGS sequence"/>
</dbReference>
<accession>A0A1G2JDF5</accession>
<evidence type="ECO:0000313" key="2">
    <source>
        <dbReference type="Proteomes" id="UP000177751"/>
    </source>
</evidence>
<gene>
    <name evidence="1" type="ORF">A2401_03040</name>
</gene>